<evidence type="ECO:0000256" key="3">
    <source>
        <dbReference type="ARBA" id="ARBA00008663"/>
    </source>
</evidence>
<dbReference type="GO" id="GO:0004743">
    <property type="term" value="F:pyruvate kinase activity"/>
    <property type="evidence" value="ECO:0007669"/>
    <property type="project" value="UniProtKB-EC"/>
</dbReference>
<evidence type="ECO:0000256" key="2">
    <source>
        <dbReference type="ARBA" id="ARBA00004997"/>
    </source>
</evidence>
<evidence type="ECO:0000256" key="7">
    <source>
        <dbReference type="ARBA" id="ARBA00022741"/>
    </source>
</evidence>
<dbReference type="InterPro" id="IPR015806">
    <property type="entry name" value="Pyrv_Knase_insert_dom_sf"/>
</dbReference>
<dbReference type="RefSeq" id="WP_263821749.1">
    <property type="nucleotide sequence ID" value="NZ_JAOXHL010000001.1"/>
</dbReference>
<name>A0ABT3BMG2_9BACT</name>
<keyword evidence="9" id="KW-0067">ATP-binding</keyword>
<evidence type="ECO:0000256" key="11">
    <source>
        <dbReference type="ARBA" id="ARBA00023152"/>
    </source>
</evidence>
<keyword evidence="5 14" id="KW-0808">Transferase</keyword>
<evidence type="ECO:0000256" key="9">
    <source>
        <dbReference type="ARBA" id="ARBA00022840"/>
    </source>
</evidence>
<evidence type="ECO:0000313" key="17">
    <source>
        <dbReference type="Proteomes" id="UP001208245"/>
    </source>
</evidence>
<evidence type="ECO:0000259" key="15">
    <source>
        <dbReference type="Pfam" id="PF00224"/>
    </source>
</evidence>
<evidence type="ECO:0000256" key="14">
    <source>
        <dbReference type="RuleBase" id="RU000504"/>
    </source>
</evidence>
<dbReference type="Gene3D" id="2.40.33.10">
    <property type="entry name" value="PK beta-barrel domain-like"/>
    <property type="match status" value="1"/>
</dbReference>
<evidence type="ECO:0000256" key="4">
    <source>
        <dbReference type="ARBA" id="ARBA00012142"/>
    </source>
</evidence>
<dbReference type="InterPro" id="IPR040442">
    <property type="entry name" value="Pyrv_kinase-like_dom_sf"/>
</dbReference>
<keyword evidence="12 16" id="KW-0670">Pyruvate</keyword>
<keyword evidence="6" id="KW-0479">Metal-binding</keyword>
<accession>A0ABT3BMG2</accession>
<dbReference type="Proteomes" id="UP001208245">
    <property type="component" value="Unassembled WGS sequence"/>
</dbReference>
<evidence type="ECO:0000256" key="1">
    <source>
        <dbReference type="ARBA" id="ARBA00001958"/>
    </source>
</evidence>
<dbReference type="GO" id="GO:0016301">
    <property type="term" value="F:kinase activity"/>
    <property type="evidence" value="ECO:0007669"/>
    <property type="project" value="UniProtKB-KW"/>
</dbReference>
<dbReference type="EMBL" id="JAOXHL010000001">
    <property type="protein sequence ID" value="MCV3728433.1"/>
    <property type="molecule type" value="Genomic_DNA"/>
</dbReference>
<evidence type="ECO:0000256" key="12">
    <source>
        <dbReference type="ARBA" id="ARBA00023317"/>
    </source>
</evidence>
<dbReference type="SUPFAM" id="SSF50800">
    <property type="entry name" value="PK beta-barrel domain-like"/>
    <property type="match status" value="1"/>
</dbReference>
<sequence length="476" mass="54222">MFLKTRIIATIGPAIVGSINNPHRFHDQQFAEERRVAEQKITDLILRGVNIFRLNLSHNTIDNHLFITNWIREIAERLKISVQFIFDTKGPEIRVGQMSNNAMVKANDILTIYTKKQIVGDDKGFSVSDVTNTYSMADDVKVGSQILVDDGKLVFEAVEVDQEAGIIKAKSYNGFELKTNKRINLPNTKYSIPFLSDKDKNDIKKAIENKIDFLALSFIANSTQLQQVYDYINSLKINTSIRLIAKIENQEAIDNINSLIAEFDAIMIARGDLGLEINYARIPFYQEKIIRLCRLAKKPVIVATQMLDSLEKNILPTRAEVNDVYHAVKARANAVMLSGETAAGIDPVNAVNVLNKIIFETEKTFFNSKIIQKDICHLEIERKLKKDVLEFSLQKSKKPKYLLVNTVQTEARTIQDIAQHEFGFTTIFNITEHVRNNLILRDVNLIFNENPIKTKKELAEILQENEDAFELLIINI</sequence>
<comment type="similarity">
    <text evidence="3 14">Belongs to the pyruvate kinase family.</text>
</comment>
<dbReference type="PANTHER" id="PTHR11817">
    <property type="entry name" value="PYRUVATE KINASE"/>
    <property type="match status" value="1"/>
</dbReference>
<feature type="domain" description="Pyruvate kinase barrel" evidence="15">
    <location>
        <begin position="4"/>
        <end position="351"/>
    </location>
</feature>
<reference evidence="16 17" key="1">
    <citation type="journal article" date="2020" name="Int. J. Syst. Evol. Microbiol.">
        <title>Ureaplasma miroungigenitalium sp. nov. isolated from northern elephant seals (Mirounga angustirostris) and Ureaplasma zalophigenitalium sp. nov. isolated from California sea lions (Zalophus californianus).</title>
        <authorList>
            <person name="Volokhov D.V."/>
            <person name="Gulland F.M."/>
            <person name="Gao Y."/>
            <person name="Chizhikov V.E."/>
        </authorList>
    </citation>
    <scope>NUCLEOTIDE SEQUENCE [LARGE SCALE GENOMIC DNA]</scope>
    <source>
        <strain evidence="16 17">ES3182-GEN</strain>
    </source>
</reference>
<dbReference type="EC" id="2.7.1.40" evidence="4 13"/>
<dbReference type="SUPFAM" id="SSF51621">
    <property type="entry name" value="Phosphoenolpyruvate/pyruvate domain"/>
    <property type="match status" value="1"/>
</dbReference>
<dbReference type="InterPro" id="IPR011037">
    <property type="entry name" value="Pyrv_Knase-like_insert_dom_sf"/>
</dbReference>
<dbReference type="InterPro" id="IPR001697">
    <property type="entry name" value="Pyr_Knase"/>
</dbReference>
<protein>
    <recommendedName>
        <fullName evidence="4 13">Pyruvate kinase</fullName>
        <ecNumber evidence="4 13">2.7.1.40</ecNumber>
    </recommendedName>
</protein>
<dbReference type="InterPro" id="IPR015813">
    <property type="entry name" value="Pyrv/PenolPyrv_kinase-like_dom"/>
</dbReference>
<dbReference type="Gene3D" id="3.20.20.60">
    <property type="entry name" value="Phosphoenolpyruvate-binding domains"/>
    <property type="match status" value="1"/>
</dbReference>
<keyword evidence="7" id="KW-0547">Nucleotide-binding</keyword>
<keyword evidence="17" id="KW-1185">Reference proteome</keyword>
<comment type="cofactor">
    <cofactor evidence="1">
        <name>K(+)</name>
        <dbReference type="ChEBI" id="CHEBI:29103"/>
    </cofactor>
</comment>
<evidence type="ECO:0000313" key="16">
    <source>
        <dbReference type="EMBL" id="MCV3728433.1"/>
    </source>
</evidence>
<dbReference type="PROSITE" id="PS00110">
    <property type="entry name" value="PYRUVATE_KINASE"/>
    <property type="match status" value="1"/>
</dbReference>
<dbReference type="InterPro" id="IPR015793">
    <property type="entry name" value="Pyrv_Knase_brl"/>
</dbReference>
<comment type="pathway">
    <text evidence="2 14">Carbohydrate degradation; glycolysis; pyruvate from D-glyceraldehyde 3-phosphate: step 5/5.</text>
</comment>
<gene>
    <name evidence="16" type="primary">pyk</name>
    <name evidence="16" type="ORF">OF376_01460</name>
</gene>
<dbReference type="InterPro" id="IPR018209">
    <property type="entry name" value="Pyrv_Knase_AS"/>
</dbReference>
<comment type="catalytic activity">
    <reaction evidence="14">
        <text>pyruvate + ATP = phosphoenolpyruvate + ADP + H(+)</text>
        <dbReference type="Rhea" id="RHEA:18157"/>
        <dbReference type="ChEBI" id="CHEBI:15361"/>
        <dbReference type="ChEBI" id="CHEBI:15378"/>
        <dbReference type="ChEBI" id="CHEBI:30616"/>
        <dbReference type="ChEBI" id="CHEBI:58702"/>
        <dbReference type="ChEBI" id="CHEBI:456216"/>
        <dbReference type="EC" id="2.7.1.40"/>
    </reaction>
</comment>
<evidence type="ECO:0000256" key="13">
    <source>
        <dbReference type="NCBIfam" id="TIGR01064"/>
    </source>
</evidence>
<dbReference type="NCBIfam" id="TIGR01064">
    <property type="entry name" value="pyruv_kin"/>
    <property type="match status" value="1"/>
</dbReference>
<evidence type="ECO:0000256" key="6">
    <source>
        <dbReference type="ARBA" id="ARBA00022723"/>
    </source>
</evidence>
<organism evidence="16 17">
    <name type="scientific">Ureaplasma miroungigenitalium</name>
    <dbReference type="NCBI Taxonomy" id="1042321"/>
    <lineage>
        <taxon>Bacteria</taxon>
        <taxon>Bacillati</taxon>
        <taxon>Mycoplasmatota</taxon>
        <taxon>Mycoplasmoidales</taxon>
        <taxon>Mycoplasmoidaceae</taxon>
        <taxon>Ureaplasma</taxon>
    </lineage>
</organism>
<evidence type="ECO:0000256" key="10">
    <source>
        <dbReference type="ARBA" id="ARBA00022842"/>
    </source>
</evidence>
<dbReference type="Pfam" id="PF00224">
    <property type="entry name" value="PK"/>
    <property type="match status" value="1"/>
</dbReference>
<evidence type="ECO:0000256" key="5">
    <source>
        <dbReference type="ARBA" id="ARBA00022679"/>
    </source>
</evidence>
<keyword evidence="11 14" id="KW-0324">Glycolysis</keyword>
<evidence type="ECO:0000256" key="8">
    <source>
        <dbReference type="ARBA" id="ARBA00022777"/>
    </source>
</evidence>
<keyword evidence="8 14" id="KW-0418">Kinase</keyword>
<comment type="caution">
    <text evidence="16">The sequence shown here is derived from an EMBL/GenBank/DDBJ whole genome shotgun (WGS) entry which is preliminary data.</text>
</comment>
<dbReference type="PRINTS" id="PR01050">
    <property type="entry name" value="PYRUVTKNASE"/>
</dbReference>
<proteinExistence type="inferred from homology"/>
<keyword evidence="10 14" id="KW-0460">Magnesium</keyword>